<evidence type="ECO:0000259" key="9">
    <source>
        <dbReference type="Pfam" id="PF06808"/>
    </source>
</evidence>
<dbReference type="Proteomes" id="UP000425178">
    <property type="component" value="Chromosome"/>
</dbReference>
<keyword evidence="6 8" id="KW-0472">Membrane</keyword>
<evidence type="ECO:0000256" key="2">
    <source>
        <dbReference type="ARBA" id="ARBA00022475"/>
    </source>
</evidence>
<dbReference type="InterPro" id="IPR010656">
    <property type="entry name" value="DctM"/>
</dbReference>
<dbReference type="InterPro" id="IPR004681">
    <property type="entry name" value="TRAP_DctM"/>
</dbReference>
<name>A0A6B8VZN5_9CORY</name>
<evidence type="ECO:0000256" key="4">
    <source>
        <dbReference type="ARBA" id="ARBA00022692"/>
    </source>
</evidence>
<proteinExistence type="predicted"/>
<feature type="transmembrane region" description="Helical" evidence="8">
    <location>
        <begin position="39"/>
        <end position="61"/>
    </location>
</feature>
<feature type="transmembrane region" description="Helical" evidence="8">
    <location>
        <begin position="337"/>
        <end position="358"/>
    </location>
</feature>
<feature type="transmembrane region" description="Helical" evidence="8">
    <location>
        <begin position="118"/>
        <end position="137"/>
    </location>
</feature>
<comment type="subcellular location">
    <subcellularLocation>
        <location evidence="1">Cell inner membrane</location>
        <topology evidence="1">Multi-pass membrane protein</topology>
    </subcellularLocation>
</comment>
<gene>
    <name evidence="10" type="primary">siaT2</name>
    <name evidence="10" type="ORF">CETAM_04425</name>
</gene>
<feature type="transmembrane region" description="Helical" evidence="8">
    <location>
        <begin position="241"/>
        <end position="266"/>
    </location>
</feature>
<dbReference type="PANTHER" id="PTHR33362">
    <property type="entry name" value="SIALIC ACID TRAP TRANSPORTER PERMEASE PROTEIN SIAT-RELATED"/>
    <property type="match status" value="1"/>
</dbReference>
<evidence type="ECO:0000256" key="3">
    <source>
        <dbReference type="ARBA" id="ARBA00022519"/>
    </source>
</evidence>
<feature type="transmembrane region" description="Helical" evidence="8">
    <location>
        <begin position="378"/>
        <end position="396"/>
    </location>
</feature>
<dbReference type="KEGG" id="ccoe:CETAM_04425"/>
<dbReference type="EMBL" id="CP046453">
    <property type="protein sequence ID" value="QGU04156.1"/>
    <property type="molecule type" value="Genomic_DNA"/>
</dbReference>
<organism evidence="10 11">
    <name type="scientific">Corynebacterium comes</name>
    <dbReference type="NCBI Taxonomy" id="2675218"/>
    <lineage>
        <taxon>Bacteria</taxon>
        <taxon>Bacillati</taxon>
        <taxon>Actinomycetota</taxon>
        <taxon>Actinomycetes</taxon>
        <taxon>Mycobacteriales</taxon>
        <taxon>Corynebacteriaceae</taxon>
        <taxon>Corynebacterium</taxon>
    </lineage>
</organism>
<keyword evidence="3" id="KW-0997">Cell inner membrane</keyword>
<feature type="transmembrane region" description="Helical" evidence="8">
    <location>
        <begin position="304"/>
        <end position="325"/>
    </location>
</feature>
<dbReference type="PANTHER" id="PTHR33362:SF5">
    <property type="entry name" value="C4-DICARBOXYLATE TRAP TRANSPORTER LARGE PERMEASE PROTEIN DCTM"/>
    <property type="match status" value="1"/>
</dbReference>
<dbReference type="GO" id="GO:0005886">
    <property type="term" value="C:plasma membrane"/>
    <property type="evidence" value="ECO:0007669"/>
    <property type="project" value="UniProtKB-SubCell"/>
</dbReference>
<keyword evidence="5 8" id="KW-1133">Transmembrane helix</keyword>
<feature type="transmembrane region" description="Helical" evidence="8">
    <location>
        <begin position="278"/>
        <end position="298"/>
    </location>
</feature>
<feature type="region of interest" description="Disordered" evidence="7">
    <location>
        <begin position="1"/>
        <end position="33"/>
    </location>
</feature>
<evidence type="ECO:0000313" key="10">
    <source>
        <dbReference type="EMBL" id="QGU04156.1"/>
    </source>
</evidence>
<keyword evidence="4 8" id="KW-0812">Transmembrane</keyword>
<accession>A0A6B8VZN5</accession>
<protein>
    <submittedName>
        <fullName evidence="10">Sialic acid TRAP transporter permease protein SiaT</fullName>
    </submittedName>
</protein>
<evidence type="ECO:0000256" key="7">
    <source>
        <dbReference type="SAM" id="MobiDB-lite"/>
    </source>
</evidence>
<feature type="domain" description="TRAP C4-dicarboxylate transport system permease DctM subunit" evidence="9">
    <location>
        <begin position="72"/>
        <end position="461"/>
    </location>
</feature>
<feature type="transmembrane region" description="Helical" evidence="8">
    <location>
        <begin position="202"/>
        <end position="229"/>
    </location>
</feature>
<sequence>MTSAVKAVEKNSPEIRQENRTVTSPALPGMTRKSGKPTAIALTVMAAILIGEIGLIFSGALTTKLQVALVCLVLLLTLMAWRVPIAVAMGIAGLMGIWRISGTSVVERSLVDLPAANAASWSLSVIPMFIFMGLLLWKSGATTRIFDAARAWLNWLPGGLAVTTNMAGAGLAAASGSTIGIAYAISRIGIPEMLKSGYDRRLALGSVIMAGLPGQLIPPSLLLVVYAGIANLPVGPQLLAGVVPGILLALVVNIAIITLAMIFPSIAGEKLPAVGWKARWASLGQVWPLPVLVTVILGGMYGGFFTATEAAAIGCIGAMLITLLYKGREFFSTIGSALAGTVYATGGVFFLLIGAAFVTRMLALSGVPFLFTGWIDSMGLSATQFVLAALVLMIILGMFMDPISLMLLSVPVMLPTLNALDVDLVWFGVLTVLAAEIGMLTPPVGVLVFLVHKISQNPDVNLGQRITLGNVFSAALLGVPLALLVIGLLMLFPELATWLVTSGNAAA</sequence>
<dbReference type="Pfam" id="PF06808">
    <property type="entry name" value="DctM"/>
    <property type="match status" value="1"/>
</dbReference>
<evidence type="ECO:0000256" key="5">
    <source>
        <dbReference type="ARBA" id="ARBA00022989"/>
    </source>
</evidence>
<evidence type="ECO:0000256" key="1">
    <source>
        <dbReference type="ARBA" id="ARBA00004429"/>
    </source>
</evidence>
<keyword evidence="11" id="KW-1185">Reference proteome</keyword>
<feature type="transmembrane region" description="Helical" evidence="8">
    <location>
        <begin position="426"/>
        <end position="451"/>
    </location>
</feature>
<reference evidence="10 11" key="1">
    <citation type="journal article" date="2021" name="Int. J. Syst. Evol. Microbiol.">
        <title>Classification of three corynebacterial strains isolated from a small paddock in North Rhine-Westphalia: proposal of &lt;i&gt;Corynebacterium kalinowskii&lt;/i&gt; sp. nov., &lt;i&gt;Corynebacterium comes&lt;/i&gt; sp. nov. and &lt;i&gt;Corynebacterium occultum&lt;/i&gt; sp. nov.</title>
        <authorList>
            <person name="Schaffert L."/>
            <person name="Ruwe M."/>
            <person name="Milse J."/>
            <person name="Hanuschka K."/>
            <person name="Ortseifen V."/>
            <person name="Droste J."/>
            <person name="Brandt D."/>
            <person name="Schl L."/>
            <person name="Kutter Y."/>
            <person name="Vinke S."/>
            <person name="Vieh P."/>
            <person name="Jacob L."/>
            <person name="L N.C."/>
            <person name="Schulte-Berndt E."/>
            <person name="Hain C."/>
            <person name="Linder M."/>
            <person name="Schmidt P."/>
            <person name="Wollenschl L."/>
            <person name="Luttermann T."/>
            <person name="Thieme E."/>
            <person name="Hassa J."/>
            <person name="Haak M."/>
            <person name="Wittchen M."/>
            <person name="Mentz A."/>
            <person name="Persicke M."/>
            <person name="Busche T."/>
            <person name="R C."/>
        </authorList>
    </citation>
    <scope>NUCLEOTIDE SEQUENCE [LARGE SCALE GENOMIC DNA]</scope>
    <source>
        <strain evidence="10 11">2019</strain>
    </source>
</reference>
<feature type="transmembrane region" description="Helical" evidence="8">
    <location>
        <begin position="67"/>
        <end position="97"/>
    </location>
</feature>
<feature type="compositionally biased region" description="Basic and acidic residues" evidence="7">
    <location>
        <begin position="7"/>
        <end position="19"/>
    </location>
</feature>
<evidence type="ECO:0000256" key="8">
    <source>
        <dbReference type="SAM" id="Phobius"/>
    </source>
</evidence>
<keyword evidence="2" id="KW-1003">Cell membrane</keyword>
<feature type="transmembrane region" description="Helical" evidence="8">
    <location>
        <begin position="471"/>
        <end position="492"/>
    </location>
</feature>
<evidence type="ECO:0000313" key="11">
    <source>
        <dbReference type="Proteomes" id="UP000425178"/>
    </source>
</evidence>
<dbReference type="GO" id="GO:0022857">
    <property type="term" value="F:transmembrane transporter activity"/>
    <property type="evidence" value="ECO:0007669"/>
    <property type="project" value="TreeGrafter"/>
</dbReference>
<dbReference type="AlphaFoldDB" id="A0A6B8VZN5"/>
<evidence type="ECO:0000256" key="6">
    <source>
        <dbReference type="ARBA" id="ARBA00023136"/>
    </source>
</evidence>